<proteinExistence type="predicted"/>
<dbReference type="EMBL" id="MVOH01000007">
    <property type="protein sequence ID" value="PAU68016.1"/>
    <property type="molecule type" value="Genomic_DNA"/>
</dbReference>
<reference evidence="4 5" key="1">
    <citation type="journal article" date="2017" name="ISME J.">
        <title>Unveiling bifidobacterial biogeography across the mammalian branch of the tree of life.</title>
        <authorList>
            <person name="Milani C."/>
            <person name="Mangifesta M."/>
            <person name="Mancabelli L."/>
            <person name="Lugli G.A."/>
            <person name="James K."/>
            <person name="Duranti S."/>
            <person name="Turroni F."/>
            <person name="Ferrario C."/>
            <person name="Ossiprandi M.C."/>
            <person name="van Sinderen D."/>
            <person name="Ventura M."/>
        </authorList>
    </citation>
    <scope>NUCLEOTIDE SEQUENCE [LARGE SCALE GENOMIC DNA]</scope>
    <source>
        <strain evidence="5">Ham19E</strain>
    </source>
</reference>
<protein>
    <submittedName>
        <fullName evidence="4">Serine/threonine protein kinase</fullName>
    </submittedName>
</protein>
<gene>
    <name evidence="4" type="ORF">B1526_0730</name>
</gene>
<feature type="compositionally biased region" description="Basic and acidic residues" evidence="1">
    <location>
        <begin position="532"/>
        <end position="542"/>
    </location>
</feature>
<dbReference type="GO" id="GO:0004674">
    <property type="term" value="F:protein serine/threonine kinase activity"/>
    <property type="evidence" value="ECO:0007669"/>
    <property type="project" value="UniProtKB-KW"/>
</dbReference>
<dbReference type="Pfam" id="PF03793">
    <property type="entry name" value="PASTA"/>
    <property type="match status" value="1"/>
</dbReference>
<sequence>MQAAERTHQRLVWAVAAAAVVVVALVVGLVTYNAEWWGGKTLPQAQAATADTASDDVVSADTVAAQLRGKGLKVKKTKEFSGAKKGAFLGYGGNDAGARVKSGSTVEVRESAGAGVPGDTVGKEATAVTKTFGDMGVPVHYKHVLISDASQTKEGTVVNTSPEPGQAVSDAQEGIYIGVAAKEGDGIPVDIMGRDVDDVASELESKGYDVTVKKRLASKQYIGKVSGSQPAPGSTLGTGESVTVYQGVDAKGAKDTFLQSADATGSKDSMILAGQSADDVAAGRWCNKAGDCITLGGINGGRTDGQQVFGVVDGAQPDKYAMSDSMLVSCDAIQQAFCGTLSKDYLLQGDTGAFELIPHKAFMSFWCGDTRVSRNGAGFTQYCNAGKVVDVSGAVDFSTVKDTGGKYRMSNFFVVAPVGTKLDKLESSGYFDRSALDAAHKQHNVDTDRPFLLYRDVKQYDDNEREADYNIRTANPFLPFNAAAGNELGKDRTVKMRPAPSDDTVYYLDETPELDWDTLEDADVDGAAADASDDKTQKKSDTDTDNDDDIDNDDDADTDDGDNTDTDAHKKDLTPEQIRTRVYSGDMSPIAGRYCLKDGSDCLELDDDGKVTTAESSSTHETMIPVAKGAKLSWDIPESVGIEFRGPESDYHCGSERGYQACYEGSTFYSEAEIMKPFNFVYIFKGADSEEVKSIALSAPQSDYVPPDSTKPFIKTLGYHMNASPSDTNVYYPAD</sequence>
<dbReference type="RefSeq" id="WP_095614759.1">
    <property type="nucleotide sequence ID" value="NZ_MVOH01000007.1"/>
</dbReference>
<evidence type="ECO:0000256" key="1">
    <source>
        <dbReference type="SAM" id="MobiDB-lite"/>
    </source>
</evidence>
<feature type="compositionally biased region" description="Acidic residues" evidence="1">
    <location>
        <begin position="543"/>
        <end position="565"/>
    </location>
</feature>
<keyword evidence="2" id="KW-0812">Transmembrane</keyword>
<feature type="domain" description="PASTA" evidence="3">
    <location>
        <begin position="190"/>
        <end position="245"/>
    </location>
</feature>
<keyword evidence="4" id="KW-0723">Serine/threonine-protein kinase</keyword>
<accession>A0A2A2EGE3</accession>
<keyword evidence="5" id="KW-1185">Reference proteome</keyword>
<keyword evidence="4" id="KW-0808">Transferase</keyword>
<dbReference type="Proteomes" id="UP000218399">
    <property type="component" value="Unassembled WGS sequence"/>
</dbReference>
<feature type="region of interest" description="Disordered" evidence="1">
    <location>
        <begin position="527"/>
        <end position="582"/>
    </location>
</feature>
<dbReference type="InterPro" id="IPR005543">
    <property type="entry name" value="PASTA_dom"/>
</dbReference>
<keyword evidence="2" id="KW-1133">Transmembrane helix</keyword>
<evidence type="ECO:0000259" key="3">
    <source>
        <dbReference type="Pfam" id="PF03793"/>
    </source>
</evidence>
<evidence type="ECO:0000313" key="4">
    <source>
        <dbReference type="EMBL" id="PAU68016.1"/>
    </source>
</evidence>
<dbReference type="AlphaFoldDB" id="A0A2A2EGE3"/>
<keyword evidence="2" id="KW-0472">Membrane</keyword>
<organism evidence="4 5">
    <name type="scientific">Bifidobacterium criceti</name>
    <dbReference type="NCBI Taxonomy" id="1960969"/>
    <lineage>
        <taxon>Bacteria</taxon>
        <taxon>Bacillati</taxon>
        <taxon>Actinomycetota</taxon>
        <taxon>Actinomycetes</taxon>
        <taxon>Bifidobacteriales</taxon>
        <taxon>Bifidobacteriaceae</taxon>
        <taxon>Bifidobacterium</taxon>
    </lineage>
</organism>
<evidence type="ECO:0000313" key="5">
    <source>
        <dbReference type="Proteomes" id="UP000218399"/>
    </source>
</evidence>
<comment type="caution">
    <text evidence="4">The sequence shown here is derived from an EMBL/GenBank/DDBJ whole genome shotgun (WGS) entry which is preliminary data.</text>
</comment>
<name>A0A2A2EGE3_9BIFI</name>
<keyword evidence="4" id="KW-0418">Kinase</keyword>
<dbReference type="CDD" id="cd06577">
    <property type="entry name" value="PASTA_pknB"/>
    <property type="match status" value="1"/>
</dbReference>
<feature type="transmembrane region" description="Helical" evidence="2">
    <location>
        <begin position="12"/>
        <end position="32"/>
    </location>
</feature>
<evidence type="ECO:0000256" key="2">
    <source>
        <dbReference type="SAM" id="Phobius"/>
    </source>
</evidence>